<dbReference type="PANTHER" id="PTHR31793:SF27">
    <property type="entry name" value="NOVEL THIOESTERASE SUPERFAMILY DOMAIN AND SAPOSIN A-TYPE DOMAIN CONTAINING PROTEIN (0610012H03RIK)"/>
    <property type="match status" value="1"/>
</dbReference>
<dbReference type="InterPro" id="IPR050563">
    <property type="entry name" value="4-hydroxybenzoyl-CoA_TE"/>
</dbReference>
<dbReference type="RefSeq" id="WP_204400467.1">
    <property type="nucleotide sequence ID" value="NZ_JAFBEE010000003.1"/>
</dbReference>
<dbReference type="CDD" id="cd00586">
    <property type="entry name" value="4HBT"/>
    <property type="match status" value="1"/>
</dbReference>
<evidence type="ECO:0000256" key="2">
    <source>
        <dbReference type="ARBA" id="ARBA00022801"/>
    </source>
</evidence>
<dbReference type="PANTHER" id="PTHR31793">
    <property type="entry name" value="4-HYDROXYBENZOYL-COA THIOESTERASE FAMILY MEMBER"/>
    <property type="match status" value="1"/>
</dbReference>
<evidence type="ECO:0000313" key="4">
    <source>
        <dbReference type="Proteomes" id="UP001314796"/>
    </source>
</evidence>
<dbReference type="PIRSF" id="PIRSF003230">
    <property type="entry name" value="YbgC"/>
    <property type="match status" value="1"/>
</dbReference>
<dbReference type="InterPro" id="IPR029069">
    <property type="entry name" value="HotDog_dom_sf"/>
</dbReference>
<evidence type="ECO:0000313" key="3">
    <source>
        <dbReference type="EMBL" id="MBM7614190.1"/>
    </source>
</evidence>
<dbReference type="SUPFAM" id="SSF54637">
    <property type="entry name" value="Thioesterase/thiol ester dehydrase-isomerase"/>
    <property type="match status" value="1"/>
</dbReference>
<accession>A0ABS2NML7</accession>
<comment type="similarity">
    <text evidence="1">Belongs to the 4-hydroxybenzoyl-CoA thioesterase family.</text>
</comment>
<keyword evidence="2 3" id="KW-0378">Hydrolase</keyword>
<keyword evidence="4" id="KW-1185">Reference proteome</keyword>
<reference evidence="3 4" key="1">
    <citation type="submission" date="2021-01" db="EMBL/GenBank/DDBJ databases">
        <title>Genomic Encyclopedia of Type Strains, Phase IV (KMG-IV): sequencing the most valuable type-strain genomes for metagenomic binning, comparative biology and taxonomic classification.</title>
        <authorList>
            <person name="Goeker M."/>
        </authorList>
    </citation>
    <scope>NUCLEOTIDE SEQUENCE [LARGE SCALE GENOMIC DNA]</scope>
    <source>
        <strain evidence="3 4">DSM 25890</strain>
    </source>
</reference>
<dbReference type="InterPro" id="IPR006684">
    <property type="entry name" value="YbgC/YbaW"/>
</dbReference>
<proteinExistence type="inferred from homology"/>
<dbReference type="Proteomes" id="UP001314796">
    <property type="component" value="Unassembled WGS sequence"/>
</dbReference>
<dbReference type="EC" id="3.1.2.-" evidence="3"/>
<protein>
    <submittedName>
        <fullName evidence="3">Acyl-CoA thioester hydrolase</fullName>
        <ecNumber evidence="3">3.1.2.-</ecNumber>
    </submittedName>
</protein>
<comment type="caution">
    <text evidence="3">The sequence shown here is derived from an EMBL/GenBank/DDBJ whole genome shotgun (WGS) entry which is preliminary data.</text>
</comment>
<dbReference type="Gene3D" id="3.10.129.10">
    <property type="entry name" value="Hotdog Thioesterase"/>
    <property type="match status" value="1"/>
</dbReference>
<gene>
    <name evidence="3" type="ORF">JOC73_000701</name>
</gene>
<name>A0ABS2NML7_9FIRM</name>
<dbReference type="NCBIfam" id="TIGR00051">
    <property type="entry name" value="YbgC/FadM family acyl-CoA thioesterase"/>
    <property type="match status" value="1"/>
</dbReference>
<dbReference type="Pfam" id="PF13279">
    <property type="entry name" value="4HBT_2"/>
    <property type="match status" value="1"/>
</dbReference>
<evidence type="ECO:0000256" key="1">
    <source>
        <dbReference type="ARBA" id="ARBA00005953"/>
    </source>
</evidence>
<dbReference type="EMBL" id="JAFBEE010000003">
    <property type="protein sequence ID" value="MBM7614190.1"/>
    <property type="molecule type" value="Genomic_DNA"/>
</dbReference>
<sequence length="134" mass="15751">MYYNECEVTVRYAETDQMGVVYHGNYFTWFEIGRTTLLKSIGYSYKELEDKDIMLPVIDVGCQYKESAKYDDVIVIKSTVKEMKGVRITFSYELYRKKDGRLLATGTTTHAFVDKSFKPISIKKKYPEFYQKLI</sequence>
<dbReference type="GO" id="GO:0016787">
    <property type="term" value="F:hydrolase activity"/>
    <property type="evidence" value="ECO:0007669"/>
    <property type="project" value="UniProtKB-KW"/>
</dbReference>
<organism evidence="3 4">
    <name type="scientific">Alkaliphilus hydrothermalis</name>
    <dbReference type="NCBI Taxonomy" id="1482730"/>
    <lineage>
        <taxon>Bacteria</taxon>
        <taxon>Bacillati</taxon>
        <taxon>Bacillota</taxon>
        <taxon>Clostridia</taxon>
        <taxon>Peptostreptococcales</taxon>
        <taxon>Natronincolaceae</taxon>
        <taxon>Alkaliphilus</taxon>
    </lineage>
</organism>